<evidence type="ECO:0000256" key="11">
    <source>
        <dbReference type="ARBA" id="ARBA00022975"/>
    </source>
</evidence>
<dbReference type="GO" id="GO:0004588">
    <property type="term" value="F:orotate phosphoribosyltransferase activity"/>
    <property type="evidence" value="ECO:0000318"/>
    <property type="project" value="GO_Central"/>
</dbReference>
<accession>A0A7M7P379</accession>
<feature type="domain" description="Orotidine 5'-phosphate decarboxylase" evidence="20">
    <location>
        <begin position="245"/>
        <end position="458"/>
    </location>
</feature>
<dbReference type="InterPro" id="IPR013785">
    <property type="entry name" value="Aldolase_TIM"/>
</dbReference>
<evidence type="ECO:0000256" key="9">
    <source>
        <dbReference type="ARBA" id="ARBA00022679"/>
    </source>
</evidence>
<dbReference type="EC" id="4.1.1.23" evidence="6"/>
<evidence type="ECO:0000256" key="7">
    <source>
        <dbReference type="ARBA" id="ARBA00015047"/>
    </source>
</evidence>
<evidence type="ECO:0000256" key="15">
    <source>
        <dbReference type="ARBA" id="ARBA00051700"/>
    </source>
</evidence>
<dbReference type="InterPro" id="IPR023031">
    <property type="entry name" value="OPRT"/>
</dbReference>
<evidence type="ECO:0000256" key="5">
    <source>
        <dbReference type="ARBA" id="ARBA00011971"/>
    </source>
</evidence>
<keyword evidence="22" id="KW-1185">Reference proteome</keyword>
<dbReference type="GeneID" id="115918764"/>
<evidence type="ECO:0000256" key="6">
    <source>
        <dbReference type="ARBA" id="ARBA00012321"/>
    </source>
</evidence>
<sequence>MDSEGLILRLFDVNAVKFGSFTLKSGIQSPVYFDLRVMVSYPDIMDAVAETLFETARKSGVKYSVLCGVPYTALPIATLMAVKQKVPMVIRRKEAKSYGTKKMIEGVFEQGDVCLIVEDVVTSGSSVMETSQSLAEVGLKVTDAIVLLDRAQGGAARLRDSGINLYSAFDLPRVLEVLQSHSKISAEVVQSVKLFIQQNMITSLPQQPAAKKPRREYLGYKARTELCEHPVAKQLFSIMEDKQTNLAFSVDVTTSSQVLELADQVGPYICVLKTHVDILEDFSATFIQSLQDLAQKHNFLIFEDRKFADIGNTVQHQYSSGVYRISEWSHITNAHSVAGPGTISGLKAVGGAKNRACLLIGQMSSSGNLAMGDYTQATVKMAEENGDFVIGFISTSSLSPDPKFIHMTPGVKLVEGKDDLGQRYLTPAEVITNRKSDIIIVGRGIYQASNPGEVAKQYQAAGMKAYHQLLEGETDR</sequence>
<evidence type="ECO:0000313" key="22">
    <source>
        <dbReference type="Proteomes" id="UP000007110"/>
    </source>
</evidence>
<dbReference type="Pfam" id="PF00156">
    <property type="entry name" value="Pribosyltran"/>
    <property type="match status" value="1"/>
</dbReference>
<dbReference type="OrthoDB" id="10263753at2759"/>
<comment type="pathway">
    <text evidence="1">Pyrimidine metabolism; UMP biosynthesis via de novo pathway; UMP from orotate: step 2/2.</text>
</comment>
<proteinExistence type="inferred from homology"/>
<evidence type="ECO:0000256" key="12">
    <source>
        <dbReference type="ARBA" id="ARBA00023239"/>
    </source>
</evidence>
<dbReference type="AlphaFoldDB" id="A0A7M7P379"/>
<evidence type="ECO:0000256" key="1">
    <source>
        <dbReference type="ARBA" id="ARBA00004861"/>
    </source>
</evidence>
<dbReference type="PANTHER" id="PTHR19278:SF9">
    <property type="entry name" value="URIDINE 5'-MONOPHOSPHATE SYNTHASE"/>
    <property type="match status" value="1"/>
</dbReference>
<dbReference type="InterPro" id="IPR011060">
    <property type="entry name" value="RibuloseP-bd_barrel"/>
</dbReference>
<keyword evidence="13" id="KW-0511">Multifunctional enzyme</keyword>
<dbReference type="InterPro" id="IPR000836">
    <property type="entry name" value="PRTase_dom"/>
</dbReference>
<feature type="active site" description="For OMPdecase activity" evidence="18">
    <location>
        <position position="306"/>
    </location>
</feature>
<comment type="similarity">
    <text evidence="3">In the N-terminal section; belongs to the purine/pyrimidine phosphoribosyltransferase family.</text>
</comment>
<dbReference type="SUPFAM" id="SSF51366">
    <property type="entry name" value="Ribulose-phoshate binding barrel"/>
    <property type="match status" value="1"/>
</dbReference>
<dbReference type="PANTHER" id="PTHR19278">
    <property type="entry name" value="OROTATE PHOSPHORIBOSYLTRANSFERASE"/>
    <property type="match status" value="1"/>
</dbReference>
<dbReference type="InParanoid" id="A0A7M7P379"/>
<reference evidence="21" key="2">
    <citation type="submission" date="2021-01" db="UniProtKB">
        <authorList>
            <consortium name="EnsemblMetazoa"/>
        </authorList>
    </citation>
    <scope>IDENTIFICATION</scope>
</reference>
<evidence type="ECO:0000256" key="17">
    <source>
        <dbReference type="ARBA" id="ARBA00063898"/>
    </source>
</evidence>
<name>A0A7M7P379_STRPU</name>
<evidence type="ECO:0000256" key="14">
    <source>
        <dbReference type="ARBA" id="ARBA00051583"/>
    </source>
</evidence>
<feature type="binding site" evidence="19">
    <location>
        <position position="443"/>
    </location>
    <ligand>
        <name>substrate</name>
    </ligand>
</feature>
<dbReference type="SUPFAM" id="SSF53271">
    <property type="entry name" value="PRTase-like"/>
    <property type="match status" value="1"/>
</dbReference>
<evidence type="ECO:0000256" key="13">
    <source>
        <dbReference type="ARBA" id="ARBA00023268"/>
    </source>
</evidence>
<comment type="similarity">
    <text evidence="4">In the C-terminal section; belongs to the OMP decarboxylase family.</text>
</comment>
<dbReference type="Gene3D" id="3.40.50.2020">
    <property type="match status" value="1"/>
</dbReference>
<dbReference type="GO" id="GO:0004590">
    <property type="term" value="F:orotidine-5'-phosphate decarboxylase activity"/>
    <property type="evidence" value="ECO:0000318"/>
    <property type="project" value="GO_Central"/>
</dbReference>
<evidence type="ECO:0000256" key="3">
    <source>
        <dbReference type="ARBA" id="ARBA00006221"/>
    </source>
</evidence>
<keyword evidence="11" id="KW-0665">Pyrimidine biosynthesis</keyword>
<protein>
    <recommendedName>
        <fullName evidence="7">Uridine 5'-monophosphate synthase</fullName>
        <ecNumber evidence="5">2.4.2.10</ecNumber>
        <ecNumber evidence="6">4.1.1.23</ecNumber>
    </recommendedName>
</protein>
<keyword evidence="10" id="KW-0210">Decarboxylase</keyword>
<dbReference type="InterPro" id="IPR014732">
    <property type="entry name" value="OMPdecase"/>
</dbReference>
<dbReference type="PROSITE" id="PS00156">
    <property type="entry name" value="OMPDECASE"/>
    <property type="match status" value="1"/>
</dbReference>
<evidence type="ECO:0000313" key="21">
    <source>
        <dbReference type="EnsemblMetazoa" id="XP_030845592"/>
    </source>
</evidence>
<dbReference type="EnsemblMetazoa" id="XM_030989732">
    <property type="protein sequence ID" value="XP_030845592"/>
    <property type="gene ID" value="LOC115918764"/>
</dbReference>
<comment type="function">
    <text evidence="16">Bifunctional enzyme catalyzing the last two steps of de novo pyrimidine biosynthesis, orotate phosphoribosyltransferase (OPRT), which converts orotate to orotidine-5'-monophosphate (OMP), and orotidine-5'-monophosphate decarboxylase (ODC), the terminal enzymatic reaction that decarboxylates OMP to uridine monophosphate (UMP).</text>
</comment>
<dbReference type="CDD" id="cd04725">
    <property type="entry name" value="OMP_decarboxylase_like"/>
    <property type="match status" value="1"/>
</dbReference>
<feature type="binding site" evidence="19">
    <location>
        <position position="422"/>
    </location>
    <ligand>
        <name>substrate</name>
    </ligand>
</feature>
<dbReference type="InterPro" id="IPR004467">
    <property type="entry name" value="Or_phspho_trans_dom"/>
</dbReference>
<keyword evidence="8" id="KW-0328">Glycosyltransferase</keyword>
<evidence type="ECO:0000256" key="8">
    <source>
        <dbReference type="ARBA" id="ARBA00022676"/>
    </source>
</evidence>
<evidence type="ECO:0000259" key="20">
    <source>
        <dbReference type="SMART" id="SM00934"/>
    </source>
</evidence>
<feature type="binding site" evidence="19">
    <location>
        <position position="364"/>
    </location>
    <ligand>
        <name>substrate</name>
    </ligand>
</feature>
<dbReference type="FunFam" id="3.40.50.2020:FF:000025">
    <property type="entry name" value="Uridine monophosphate synthetase"/>
    <property type="match status" value="1"/>
</dbReference>
<dbReference type="InterPro" id="IPR029057">
    <property type="entry name" value="PRTase-like"/>
</dbReference>
<comment type="pathway">
    <text evidence="2">Pyrimidine metabolism; UMP biosynthesis via de novo pathway; UMP from orotate: step 1/2.</text>
</comment>
<dbReference type="KEGG" id="spu:115918764"/>
<feature type="binding site" evidence="19">
    <location>
        <position position="442"/>
    </location>
    <ligand>
        <name>substrate</name>
    </ligand>
</feature>
<dbReference type="UniPathway" id="UPA00070">
    <property type="reaction ID" value="UER00119"/>
</dbReference>
<dbReference type="Proteomes" id="UP000007110">
    <property type="component" value="Unassembled WGS sequence"/>
</dbReference>
<feature type="active site" description="For OMPdecase activity" evidence="18">
    <location>
        <position position="309"/>
    </location>
</feature>
<dbReference type="FunFam" id="3.20.20.70:FF:000092">
    <property type="entry name" value="Uridine monophosphate synthetase"/>
    <property type="match status" value="1"/>
</dbReference>
<comment type="catalytic activity">
    <reaction evidence="14">
        <text>orotidine 5'-phosphate + H(+) = UMP + CO2</text>
        <dbReference type="Rhea" id="RHEA:11596"/>
        <dbReference type="ChEBI" id="CHEBI:15378"/>
        <dbReference type="ChEBI" id="CHEBI:16526"/>
        <dbReference type="ChEBI" id="CHEBI:57538"/>
        <dbReference type="ChEBI" id="CHEBI:57865"/>
        <dbReference type="EC" id="4.1.1.23"/>
    </reaction>
    <physiologicalReaction direction="left-to-right" evidence="14">
        <dbReference type="Rhea" id="RHEA:11597"/>
    </physiologicalReaction>
</comment>
<dbReference type="SMART" id="SM00934">
    <property type="entry name" value="OMPdecase"/>
    <property type="match status" value="1"/>
</dbReference>
<dbReference type="InterPro" id="IPR018089">
    <property type="entry name" value="OMPdecase_AS"/>
</dbReference>
<evidence type="ECO:0000256" key="19">
    <source>
        <dbReference type="PIRSR" id="PIRSR614732-2"/>
    </source>
</evidence>
<keyword evidence="9" id="KW-0808">Transferase</keyword>
<reference evidence="22" key="1">
    <citation type="submission" date="2015-02" db="EMBL/GenBank/DDBJ databases">
        <title>Genome sequencing for Strongylocentrotus purpuratus.</title>
        <authorList>
            <person name="Murali S."/>
            <person name="Liu Y."/>
            <person name="Vee V."/>
            <person name="English A."/>
            <person name="Wang M."/>
            <person name="Skinner E."/>
            <person name="Han Y."/>
            <person name="Muzny D.M."/>
            <person name="Worley K.C."/>
            <person name="Gibbs R.A."/>
        </authorList>
    </citation>
    <scope>NUCLEOTIDE SEQUENCE</scope>
</reference>
<evidence type="ECO:0000256" key="2">
    <source>
        <dbReference type="ARBA" id="ARBA00004889"/>
    </source>
</evidence>
<dbReference type="HAMAP" id="MF_01208">
    <property type="entry name" value="PyrE"/>
    <property type="match status" value="1"/>
</dbReference>
<dbReference type="Pfam" id="PF00215">
    <property type="entry name" value="OMPdecase"/>
    <property type="match status" value="1"/>
</dbReference>
<dbReference type="GO" id="GO:0044205">
    <property type="term" value="P:'de novo' UMP biosynthetic process"/>
    <property type="evidence" value="ECO:0007669"/>
    <property type="project" value="UniProtKB-UniPathway"/>
</dbReference>
<dbReference type="CDD" id="cd06223">
    <property type="entry name" value="PRTases_typeI"/>
    <property type="match status" value="1"/>
</dbReference>
<evidence type="ECO:0000256" key="4">
    <source>
        <dbReference type="ARBA" id="ARBA00009769"/>
    </source>
</evidence>
<dbReference type="Gene3D" id="3.20.20.70">
    <property type="entry name" value="Aldolase class I"/>
    <property type="match status" value="1"/>
</dbReference>
<keyword evidence="12" id="KW-0456">Lyase</keyword>
<feature type="active site" description="For OMPdecase activity" evidence="18">
    <location>
        <position position="304"/>
    </location>
</feature>
<dbReference type="GO" id="GO:0019856">
    <property type="term" value="P:pyrimidine nucleobase biosynthetic process"/>
    <property type="evidence" value="ECO:0000318"/>
    <property type="project" value="GO_Central"/>
</dbReference>
<dbReference type="RefSeq" id="XP_030845592.1">
    <property type="nucleotide sequence ID" value="XM_030989732.1"/>
</dbReference>
<evidence type="ECO:0000256" key="18">
    <source>
        <dbReference type="PIRSR" id="PIRSR614732-1"/>
    </source>
</evidence>
<comment type="subunit">
    <text evidence="17">Homodimer; dimerization is required for enzymatic activity.</text>
</comment>
<feature type="binding site" evidence="19">
    <location>
        <position position="273"/>
    </location>
    <ligand>
        <name>substrate</name>
    </ligand>
</feature>
<dbReference type="InterPro" id="IPR001754">
    <property type="entry name" value="OMPdeCOase_dom"/>
</dbReference>
<evidence type="ECO:0000256" key="16">
    <source>
        <dbReference type="ARBA" id="ARBA00060327"/>
    </source>
</evidence>
<feature type="binding site" evidence="19">
    <location>
        <position position="251"/>
    </location>
    <ligand>
        <name>substrate</name>
    </ligand>
</feature>
<organism evidence="21 22">
    <name type="scientific">Strongylocentrotus purpuratus</name>
    <name type="common">Purple sea urchin</name>
    <dbReference type="NCBI Taxonomy" id="7668"/>
    <lineage>
        <taxon>Eukaryota</taxon>
        <taxon>Metazoa</taxon>
        <taxon>Echinodermata</taxon>
        <taxon>Eleutherozoa</taxon>
        <taxon>Echinozoa</taxon>
        <taxon>Echinoidea</taxon>
        <taxon>Euechinoidea</taxon>
        <taxon>Echinacea</taxon>
        <taxon>Camarodonta</taxon>
        <taxon>Echinidea</taxon>
        <taxon>Strongylocentrotidae</taxon>
        <taxon>Strongylocentrotus</taxon>
    </lineage>
</organism>
<dbReference type="FunCoup" id="A0A7M7P379">
    <property type="interactions" value="1906"/>
</dbReference>
<evidence type="ECO:0000256" key="10">
    <source>
        <dbReference type="ARBA" id="ARBA00022793"/>
    </source>
</evidence>
<dbReference type="NCBIfam" id="TIGR00336">
    <property type="entry name" value="pyrE"/>
    <property type="match status" value="1"/>
</dbReference>
<dbReference type="GO" id="GO:0006222">
    <property type="term" value="P:UMP biosynthetic process"/>
    <property type="evidence" value="ECO:0000318"/>
    <property type="project" value="GO_Central"/>
</dbReference>
<dbReference type="EC" id="2.4.2.10" evidence="5"/>
<dbReference type="NCBIfam" id="TIGR01740">
    <property type="entry name" value="pyrF"/>
    <property type="match status" value="1"/>
</dbReference>
<dbReference type="OMA" id="NYNVHLH"/>
<comment type="catalytic activity">
    <reaction evidence="15">
        <text>orotidine 5'-phosphate + diphosphate = orotate + 5-phospho-alpha-D-ribose 1-diphosphate</text>
        <dbReference type="Rhea" id="RHEA:10380"/>
        <dbReference type="ChEBI" id="CHEBI:30839"/>
        <dbReference type="ChEBI" id="CHEBI:33019"/>
        <dbReference type="ChEBI" id="CHEBI:57538"/>
        <dbReference type="ChEBI" id="CHEBI:58017"/>
        <dbReference type="EC" id="2.4.2.10"/>
    </reaction>
    <physiologicalReaction direction="right-to-left" evidence="15">
        <dbReference type="Rhea" id="RHEA:10382"/>
    </physiologicalReaction>
</comment>
<dbReference type="GO" id="GO:0006207">
    <property type="term" value="P:'de novo' pyrimidine nucleobase biosynthetic process"/>
    <property type="evidence" value="ECO:0007669"/>
    <property type="project" value="InterPro"/>
</dbReference>